<feature type="region of interest" description="Disordered" evidence="1">
    <location>
        <begin position="48"/>
        <end position="72"/>
    </location>
</feature>
<organism evidence="2 3">
    <name type="scientific">Staurois parvus</name>
    <dbReference type="NCBI Taxonomy" id="386267"/>
    <lineage>
        <taxon>Eukaryota</taxon>
        <taxon>Metazoa</taxon>
        <taxon>Chordata</taxon>
        <taxon>Craniata</taxon>
        <taxon>Vertebrata</taxon>
        <taxon>Euteleostomi</taxon>
        <taxon>Amphibia</taxon>
        <taxon>Batrachia</taxon>
        <taxon>Anura</taxon>
        <taxon>Neobatrachia</taxon>
        <taxon>Ranoidea</taxon>
        <taxon>Ranidae</taxon>
        <taxon>Staurois</taxon>
    </lineage>
</organism>
<comment type="caution">
    <text evidence="2">The sequence shown here is derived from an EMBL/GenBank/DDBJ whole genome shotgun (WGS) entry which is preliminary data.</text>
</comment>
<gene>
    <name evidence="2" type="ORF">SPARVUS_LOCUS13532719</name>
</gene>
<reference evidence="2" key="1">
    <citation type="submission" date="2023-05" db="EMBL/GenBank/DDBJ databases">
        <authorList>
            <person name="Stuckert A."/>
        </authorList>
    </citation>
    <scope>NUCLEOTIDE SEQUENCE</scope>
</reference>
<dbReference type="EMBL" id="CATNWA010018056">
    <property type="protein sequence ID" value="CAI9604972.1"/>
    <property type="molecule type" value="Genomic_DNA"/>
</dbReference>
<evidence type="ECO:0000313" key="3">
    <source>
        <dbReference type="Proteomes" id="UP001162483"/>
    </source>
</evidence>
<evidence type="ECO:0000313" key="2">
    <source>
        <dbReference type="EMBL" id="CAI9604972.1"/>
    </source>
</evidence>
<accession>A0ABN9G9Q2</accession>
<dbReference type="Proteomes" id="UP001162483">
    <property type="component" value="Unassembled WGS sequence"/>
</dbReference>
<feature type="non-terminal residue" evidence="2">
    <location>
        <position position="215"/>
    </location>
</feature>
<proteinExistence type="predicted"/>
<protein>
    <submittedName>
        <fullName evidence="2">Uncharacterized protein</fullName>
    </submittedName>
</protein>
<sequence length="215" mass="23424">MCPRYRLTIHKKHCFLRMRTWHPAVMPSAHTTEAGKTARRWIEEQVRSRCRAERPARSNSGTRSPPPPPPQRSAVPGHLLYSVSAVPVSSPVLCPQSLVISCTVSAVPGHLLYCVRSPWSSPVLCPQSLGHLLYCVSPWSSPVLCPQSLVISCTVSAQSPWSSPVLCLQSLVISGHPWSSPVLCPQSLVISCTVSAVPGHLLYCVRPGHTVLCLQ</sequence>
<evidence type="ECO:0000256" key="1">
    <source>
        <dbReference type="SAM" id="MobiDB-lite"/>
    </source>
</evidence>
<keyword evidence="3" id="KW-1185">Reference proteome</keyword>
<name>A0ABN9G9Q2_9NEOB</name>